<dbReference type="Proteomes" id="UP000469185">
    <property type="component" value="Unassembled WGS sequence"/>
</dbReference>
<comment type="caution">
    <text evidence="2">The sequence shown here is derived from an EMBL/GenBank/DDBJ whole genome shotgun (WGS) entry which is preliminary data.</text>
</comment>
<sequence>MGEDEERRRELGGFLRTRRQELVRAGFDLPPVGRSRLTGLRREEIAYRAGVSVTWYTWLEQGRKINPSRQVLNSVARTMRLSAAEHDYVLSLAGYAPHQPHEVTPAAVPAHIQRLLDAQGHSPAFAVSPGWAIAGWNLAYQALYPNVATVAAEDRNLLLLIFTDPSVRRMLPDWDATSRHFLAEYRAETGPLLGHAAHAALIARLLDESPEFARAWVQHRVERFSSRERRFHHADVGELAFEHHRLTPSDVPDMHVVVYVPLRDTDTAARMRRLLAAPGSDGITQVFDVEGCRLRP</sequence>
<reference evidence="2 3" key="1">
    <citation type="submission" date="2020-02" db="EMBL/GenBank/DDBJ databases">
        <authorList>
            <person name="Li X.-J."/>
            <person name="Feng X.-M."/>
        </authorList>
    </citation>
    <scope>NUCLEOTIDE SEQUENCE [LARGE SCALE GENOMIC DNA]</scope>
    <source>
        <strain evidence="2 3">CGMCC 4.7225</strain>
    </source>
</reference>
<accession>A0A6N9YP05</accession>
<dbReference type="PANTHER" id="PTHR35010">
    <property type="entry name" value="BLL4672 PROTEIN-RELATED"/>
    <property type="match status" value="1"/>
</dbReference>
<evidence type="ECO:0000313" key="3">
    <source>
        <dbReference type="Proteomes" id="UP000469185"/>
    </source>
</evidence>
<dbReference type="AlphaFoldDB" id="A0A6N9YP05"/>
<evidence type="ECO:0000313" key="2">
    <source>
        <dbReference type="EMBL" id="NED96675.1"/>
    </source>
</evidence>
<gene>
    <name evidence="2" type="ORF">G1H11_15300</name>
</gene>
<feature type="domain" description="HTH cro/C1-type" evidence="1">
    <location>
        <begin position="14"/>
        <end position="86"/>
    </location>
</feature>
<dbReference type="Pfam" id="PF13560">
    <property type="entry name" value="HTH_31"/>
    <property type="match status" value="1"/>
</dbReference>
<proteinExistence type="predicted"/>
<name>A0A6N9YP05_9ACTN</name>
<dbReference type="GO" id="GO:0003677">
    <property type="term" value="F:DNA binding"/>
    <property type="evidence" value="ECO:0007669"/>
    <property type="project" value="InterPro"/>
</dbReference>
<dbReference type="RefSeq" id="WP_163819469.1">
    <property type="nucleotide sequence ID" value="NZ_JAAGOB010000008.1"/>
</dbReference>
<evidence type="ECO:0000259" key="1">
    <source>
        <dbReference type="SMART" id="SM00530"/>
    </source>
</evidence>
<dbReference type="Gene3D" id="3.30.450.180">
    <property type="match status" value="1"/>
</dbReference>
<organism evidence="2 3">
    <name type="scientific">Phytoactinopolyspora alkaliphila</name>
    <dbReference type="NCBI Taxonomy" id="1783498"/>
    <lineage>
        <taxon>Bacteria</taxon>
        <taxon>Bacillati</taxon>
        <taxon>Actinomycetota</taxon>
        <taxon>Actinomycetes</taxon>
        <taxon>Jiangellales</taxon>
        <taxon>Jiangellaceae</taxon>
        <taxon>Phytoactinopolyspora</taxon>
    </lineage>
</organism>
<dbReference type="InterPro" id="IPR041413">
    <property type="entry name" value="MLTR_LBD"/>
</dbReference>
<keyword evidence="3" id="KW-1185">Reference proteome</keyword>
<dbReference type="EMBL" id="JAAGOB010000008">
    <property type="protein sequence ID" value="NED96675.1"/>
    <property type="molecule type" value="Genomic_DNA"/>
</dbReference>
<dbReference type="PANTHER" id="PTHR35010:SF2">
    <property type="entry name" value="BLL4672 PROTEIN"/>
    <property type="match status" value="1"/>
</dbReference>
<dbReference type="InterPro" id="IPR010982">
    <property type="entry name" value="Lambda_DNA-bd_dom_sf"/>
</dbReference>
<dbReference type="SUPFAM" id="SSF47413">
    <property type="entry name" value="lambda repressor-like DNA-binding domains"/>
    <property type="match status" value="1"/>
</dbReference>
<dbReference type="CDD" id="cd00093">
    <property type="entry name" value="HTH_XRE"/>
    <property type="match status" value="1"/>
</dbReference>
<protein>
    <submittedName>
        <fullName evidence="2">Helix-turn-helix domain-containing protein</fullName>
    </submittedName>
</protein>
<dbReference type="SMART" id="SM00530">
    <property type="entry name" value="HTH_XRE"/>
    <property type="match status" value="1"/>
</dbReference>
<dbReference type="Gene3D" id="1.10.260.40">
    <property type="entry name" value="lambda repressor-like DNA-binding domains"/>
    <property type="match status" value="1"/>
</dbReference>
<dbReference type="InterPro" id="IPR001387">
    <property type="entry name" value="Cro/C1-type_HTH"/>
</dbReference>
<dbReference type="Pfam" id="PF17765">
    <property type="entry name" value="MLTR_LBD"/>
    <property type="match status" value="1"/>
</dbReference>